<dbReference type="PANTHER" id="PTHR43415">
    <property type="entry name" value="SPERMIDINE N(1)-ACETYLTRANSFERASE"/>
    <property type="match status" value="1"/>
</dbReference>
<evidence type="ECO:0000259" key="1">
    <source>
        <dbReference type="PROSITE" id="PS51186"/>
    </source>
</evidence>
<dbReference type="Proteomes" id="UP000257144">
    <property type="component" value="Unassembled WGS sequence"/>
</dbReference>
<dbReference type="OrthoDB" id="9795206at2"/>
<comment type="caution">
    <text evidence="2">The sequence shown here is derived from an EMBL/GenBank/DDBJ whole genome shotgun (WGS) entry which is preliminary data.</text>
</comment>
<gene>
    <name evidence="2" type="ORF">DRW41_16985</name>
</gene>
<keyword evidence="2" id="KW-0808">Transferase</keyword>
<dbReference type="SUPFAM" id="SSF55729">
    <property type="entry name" value="Acyl-CoA N-acyltransferases (Nat)"/>
    <property type="match status" value="1"/>
</dbReference>
<reference evidence="2 3" key="1">
    <citation type="submission" date="2018-07" db="EMBL/GenBank/DDBJ databases">
        <title>Bacillus sp. YLB-04 draft genome sequence.</title>
        <authorList>
            <person name="Yu L."/>
            <person name="Tang X."/>
        </authorList>
    </citation>
    <scope>NUCLEOTIDE SEQUENCE [LARGE SCALE GENOMIC DNA]</scope>
    <source>
        <strain evidence="2 3">YLB-04</strain>
    </source>
</reference>
<evidence type="ECO:0000313" key="3">
    <source>
        <dbReference type="Proteomes" id="UP000257144"/>
    </source>
</evidence>
<evidence type="ECO:0000313" key="2">
    <source>
        <dbReference type="EMBL" id="RDU35826.1"/>
    </source>
</evidence>
<dbReference type="PANTHER" id="PTHR43415:SF4">
    <property type="entry name" value="N-ACETYLTRANSFERASE DOMAIN-CONTAINING PROTEIN"/>
    <property type="match status" value="1"/>
</dbReference>
<dbReference type="InterPro" id="IPR000182">
    <property type="entry name" value="GNAT_dom"/>
</dbReference>
<dbReference type="Pfam" id="PF13302">
    <property type="entry name" value="Acetyltransf_3"/>
    <property type="match status" value="1"/>
</dbReference>
<dbReference type="Gene3D" id="3.40.630.30">
    <property type="match status" value="1"/>
</dbReference>
<accession>A0A3D8GP20</accession>
<organism evidence="2 3">
    <name type="scientific">Neobacillus piezotolerans</name>
    <dbReference type="NCBI Taxonomy" id="2259171"/>
    <lineage>
        <taxon>Bacteria</taxon>
        <taxon>Bacillati</taxon>
        <taxon>Bacillota</taxon>
        <taxon>Bacilli</taxon>
        <taxon>Bacillales</taxon>
        <taxon>Bacillaceae</taxon>
        <taxon>Neobacillus</taxon>
    </lineage>
</organism>
<dbReference type="PROSITE" id="PS51186">
    <property type="entry name" value="GNAT"/>
    <property type="match status" value="1"/>
</dbReference>
<feature type="domain" description="N-acetyltransferase" evidence="1">
    <location>
        <begin position="7"/>
        <end position="165"/>
    </location>
</feature>
<proteinExistence type="predicted"/>
<protein>
    <submittedName>
        <fullName evidence="2">GNAT family N-acetyltransferase</fullName>
    </submittedName>
</protein>
<dbReference type="AlphaFoldDB" id="A0A3D8GP20"/>
<sequence>MIIGDKVTLKPLVAQDLPVLWEMIYGDEDAEWKKWDAPYFPLKRREKDEYVSSMKILLEEGLDTRWGIWAGGMLVGSVSCYWEHKPSNWLEAGIVLYNPDFWNGGYGTEAFKLWIGHLFEHFPIHRIGYTTWSGNKRMMKVGEKLGMKMEARIRKCRLYKGIYYDSIKMGILKEEWEALHS</sequence>
<name>A0A3D8GP20_9BACI</name>
<keyword evidence="3" id="KW-1185">Reference proteome</keyword>
<dbReference type="GO" id="GO:0016747">
    <property type="term" value="F:acyltransferase activity, transferring groups other than amino-acyl groups"/>
    <property type="evidence" value="ECO:0007669"/>
    <property type="project" value="InterPro"/>
</dbReference>
<dbReference type="EMBL" id="QNQT01000008">
    <property type="protein sequence ID" value="RDU35826.1"/>
    <property type="molecule type" value="Genomic_DNA"/>
</dbReference>
<dbReference type="InterPro" id="IPR016181">
    <property type="entry name" value="Acyl_CoA_acyltransferase"/>
</dbReference>